<evidence type="ECO:0000256" key="2">
    <source>
        <dbReference type="SAM" id="SignalP"/>
    </source>
</evidence>
<name>A0A9W6LUS8_9HYPH</name>
<keyword evidence="4" id="KW-1185">Reference proteome</keyword>
<accession>A0A9W6LUS8</accession>
<sequence length="75" mass="8534">MSKISLLIAAALLATSLPAMAQSEEHREHSAMQHIGGHWRHQHRDWSGSQGEPAHVHNVCWDWDAAQGWVWNCNR</sequence>
<proteinExistence type="predicted"/>
<dbReference type="AlphaFoldDB" id="A0A9W6LUS8"/>
<dbReference type="EMBL" id="BSEC01000005">
    <property type="protein sequence ID" value="GLI95814.1"/>
    <property type="molecule type" value="Genomic_DNA"/>
</dbReference>
<feature type="region of interest" description="Disordered" evidence="1">
    <location>
        <begin position="23"/>
        <end position="50"/>
    </location>
</feature>
<comment type="caution">
    <text evidence="3">The sequence shown here is derived from an EMBL/GenBank/DDBJ whole genome shotgun (WGS) entry which is preliminary data.</text>
</comment>
<evidence type="ECO:0000256" key="1">
    <source>
        <dbReference type="SAM" id="MobiDB-lite"/>
    </source>
</evidence>
<dbReference type="Proteomes" id="UP001144323">
    <property type="component" value="Unassembled WGS sequence"/>
</dbReference>
<feature type="signal peptide" evidence="2">
    <location>
        <begin position="1"/>
        <end position="21"/>
    </location>
</feature>
<reference evidence="3" key="1">
    <citation type="journal article" date="2023" name="Int. J. Syst. Evol. Microbiol.">
        <title>Methylocystis iwaonis sp. nov., a type II methane-oxidizing bacterium from surface soil of a rice paddy field in Japan, and emended description of the genus Methylocystis (ex Whittenbury et al. 1970) Bowman et al. 1993.</title>
        <authorList>
            <person name="Kaise H."/>
            <person name="Sawadogo J.B."/>
            <person name="Alam M.S."/>
            <person name="Ueno C."/>
            <person name="Dianou D."/>
            <person name="Shinjo R."/>
            <person name="Asakawa S."/>
        </authorList>
    </citation>
    <scope>NUCLEOTIDE SEQUENCE</scope>
    <source>
        <strain evidence="3">LMG27198</strain>
    </source>
</reference>
<dbReference type="RefSeq" id="WP_281806843.1">
    <property type="nucleotide sequence ID" value="NZ_BSEC01000005.1"/>
</dbReference>
<feature type="chain" id="PRO_5040817716" evidence="2">
    <location>
        <begin position="22"/>
        <end position="75"/>
    </location>
</feature>
<gene>
    <name evidence="3" type="ORF">LMG27198_48060</name>
</gene>
<organism evidence="3 4">
    <name type="scientific">Methylocystis echinoides</name>
    <dbReference type="NCBI Taxonomy" id="29468"/>
    <lineage>
        <taxon>Bacteria</taxon>
        <taxon>Pseudomonadati</taxon>
        <taxon>Pseudomonadota</taxon>
        <taxon>Alphaproteobacteria</taxon>
        <taxon>Hyphomicrobiales</taxon>
        <taxon>Methylocystaceae</taxon>
        <taxon>Methylocystis</taxon>
    </lineage>
</organism>
<protein>
    <submittedName>
        <fullName evidence="3">Uncharacterized protein</fullName>
    </submittedName>
</protein>
<evidence type="ECO:0000313" key="3">
    <source>
        <dbReference type="EMBL" id="GLI95814.1"/>
    </source>
</evidence>
<keyword evidence="2" id="KW-0732">Signal</keyword>
<evidence type="ECO:0000313" key="4">
    <source>
        <dbReference type="Proteomes" id="UP001144323"/>
    </source>
</evidence>